<protein>
    <recommendedName>
        <fullName evidence="5">CCHC-type domain-containing protein</fullName>
    </recommendedName>
</protein>
<evidence type="ECO:0000313" key="4">
    <source>
        <dbReference type="Proteomes" id="UP000236161"/>
    </source>
</evidence>
<dbReference type="AlphaFoldDB" id="A0A2I0B8Q1"/>
<name>A0A2I0B8Q1_9ASPA</name>
<dbReference type="Proteomes" id="UP000236161">
    <property type="component" value="Unassembled WGS sequence"/>
</dbReference>
<accession>A0A2I0B8Q1</accession>
<reference evidence="3 4" key="1">
    <citation type="journal article" date="2017" name="Nature">
        <title>The Apostasia genome and the evolution of orchids.</title>
        <authorList>
            <person name="Zhang G.Q."/>
            <person name="Liu K.W."/>
            <person name="Li Z."/>
            <person name="Lohaus R."/>
            <person name="Hsiao Y.Y."/>
            <person name="Niu S.C."/>
            <person name="Wang J.Y."/>
            <person name="Lin Y.C."/>
            <person name="Xu Q."/>
            <person name="Chen L.J."/>
            <person name="Yoshida K."/>
            <person name="Fujiwara S."/>
            <person name="Wang Z.W."/>
            <person name="Zhang Y.Q."/>
            <person name="Mitsuda N."/>
            <person name="Wang M."/>
            <person name="Liu G.H."/>
            <person name="Pecoraro L."/>
            <person name="Huang H.X."/>
            <person name="Xiao X.J."/>
            <person name="Lin M."/>
            <person name="Wu X.Y."/>
            <person name="Wu W.L."/>
            <person name="Chen Y.Y."/>
            <person name="Chang S.B."/>
            <person name="Sakamoto S."/>
            <person name="Ohme-Takagi M."/>
            <person name="Yagi M."/>
            <person name="Zeng S.J."/>
            <person name="Shen C.Y."/>
            <person name="Yeh C.M."/>
            <person name="Luo Y.B."/>
            <person name="Tsai W.C."/>
            <person name="Van de Peer Y."/>
            <person name="Liu Z.J."/>
        </authorList>
    </citation>
    <scope>NUCLEOTIDE SEQUENCE [LARGE SCALE GENOMIC DNA]</scope>
    <source>
        <strain evidence="4">cv. Shenzhen</strain>
        <tissue evidence="3">Stem</tissue>
    </source>
</reference>
<feature type="compositionally biased region" description="Basic residues" evidence="2">
    <location>
        <begin position="66"/>
        <end position="76"/>
    </location>
</feature>
<organism evidence="3 4">
    <name type="scientific">Apostasia shenzhenica</name>
    <dbReference type="NCBI Taxonomy" id="1088818"/>
    <lineage>
        <taxon>Eukaryota</taxon>
        <taxon>Viridiplantae</taxon>
        <taxon>Streptophyta</taxon>
        <taxon>Embryophyta</taxon>
        <taxon>Tracheophyta</taxon>
        <taxon>Spermatophyta</taxon>
        <taxon>Magnoliopsida</taxon>
        <taxon>Liliopsida</taxon>
        <taxon>Asparagales</taxon>
        <taxon>Orchidaceae</taxon>
        <taxon>Apostasioideae</taxon>
        <taxon>Apostasia</taxon>
    </lineage>
</organism>
<evidence type="ECO:0000256" key="2">
    <source>
        <dbReference type="SAM" id="MobiDB-lite"/>
    </source>
</evidence>
<evidence type="ECO:0008006" key="5">
    <source>
        <dbReference type="Google" id="ProtNLM"/>
    </source>
</evidence>
<dbReference type="EMBL" id="KZ451906">
    <property type="protein sequence ID" value="PKA64184.1"/>
    <property type="molecule type" value="Genomic_DNA"/>
</dbReference>
<dbReference type="OrthoDB" id="2007203at2759"/>
<proteinExistence type="predicted"/>
<feature type="coiled-coil region" evidence="1">
    <location>
        <begin position="218"/>
        <end position="278"/>
    </location>
</feature>
<keyword evidence="4" id="KW-1185">Reference proteome</keyword>
<feature type="compositionally biased region" description="Basic and acidic residues" evidence="2">
    <location>
        <begin position="77"/>
        <end position="101"/>
    </location>
</feature>
<dbReference type="GO" id="GO:0008270">
    <property type="term" value="F:zinc ion binding"/>
    <property type="evidence" value="ECO:0007669"/>
    <property type="project" value="InterPro"/>
</dbReference>
<sequence>MELHETRHGGEKEVKKGIALVAEEEVSKKSSSSPSPKLSKKTQIEISSSSDSDEDSDPEAKIVAHMVRRMMRRGKKFSKDDMKKMIGRSSRDRNKKNVKDYEGNNYNKNWKQNVICFGCKKPCHFRDECPNIQKEQESKDKAKKKKKVLAATWDDSDSSSSSDSDATKKHVAHFALMAKTHDESDSEKDLEVSDFSVDDLQDFICELMDELKLSKSKVKGLHKELNFLKLEKESLINTLSSTTSQVTLDEKSCDFSQVEKLEKENHDLKSKVESLRRDLEVFTKGSKYLDMMLGNQRAVYNKAGIGYDSTHKEKAYTSLIVRSGTNFPIKKSLGSLMSLNLSRGRAHKKGLKAWVPKNLVPNSIGPNCFWVPKSLVFICK</sequence>
<dbReference type="GO" id="GO:0003676">
    <property type="term" value="F:nucleic acid binding"/>
    <property type="evidence" value="ECO:0007669"/>
    <property type="project" value="InterPro"/>
</dbReference>
<dbReference type="InterPro" id="IPR036875">
    <property type="entry name" value="Znf_CCHC_sf"/>
</dbReference>
<evidence type="ECO:0000313" key="3">
    <source>
        <dbReference type="EMBL" id="PKA64184.1"/>
    </source>
</evidence>
<evidence type="ECO:0000256" key="1">
    <source>
        <dbReference type="SAM" id="Coils"/>
    </source>
</evidence>
<keyword evidence="1" id="KW-0175">Coiled coil</keyword>
<feature type="region of interest" description="Disordered" evidence="2">
    <location>
        <begin position="1"/>
        <end position="101"/>
    </location>
</feature>
<feature type="compositionally biased region" description="Basic and acidic residues" evidence="2">
    <location>
        <begin position="1"/>
        <end position="16"/>
    </location>
</feature>
<gene>
    <name evidence="3" type="ORF">AXF42_Ash005197</name>
</gene>
<dbReference type="SUPFAM" id="SSF57756">
    <property type="entry name" value="Retrovirus zinc finger-like domains"/>
    <property type="match status" value="1"/>
</dbReference>